<accession>A0ABT2YTD6</accession>
<comment type="caution">
    <text evidence="1">The sequence shown here is derived from an EMBL/GenBank/DDBJ whole genome shotgun (WGS) entry which is preliminary data.</text>
</comment>
<dbReference type="EMBL" id="JAOVZB010000004">
    <property type="protein sequence ID" value="MCV2403155.1"/>
    <property type="molecule type" value="Genomic_DNA"/>
</dbReference>
<dbReference type="RefSeq" id="WP_263530536.1">
    <property type="nucleotide sequence ID" value="NZ_JAOVZB010000004.1"/>
</dbReference>
<name>A0ABT2YTD6_9GAMM</name>
<evidence type="ECO:0000313" key="1">
    <source>
        <dbReference type="EMBL" id="MCV2403155.1"/>
    </source>
</evidence>
<proteinExistence type="predicted"/>
<sequence>MSKETQLFIGLRRENGQIGYLSESLSIPEFFDLVRPVSDGHSSLVDFSPVIEALHSNHEKHVEQSIREKYNSVFNYWQESKSYSNMQIKLPKFESLSLLSNELIISLQSRIEKSKSSHSHWRTGDLDENIKVIRGIEKDCNVYIDVLLCFIHSKASLEIESFKNDVVLGQYCDYLKDVISGLFNDVVGYSTWNDRFSLVDSSLLYQIAFKETDEISYYTKLLPSFDQSQDLRLSLLNKSSSEDFHYGQNERVTKIGIEYRAPGYQELEAAKILRNISYKINSISELLKRLKKGDVDWDPNESAVEELKELVSNDKTM</sequence>
<evidence type="ECO:0000313" key="2">
    <source>
        <dbReference type="Proteomes" id="UP001209713"/>
    </source>
</evidence>
<reference evidence="1 2" key="1">
    <citation type="submission" date="2022-10" db="EMBL/GenBank/DDBJ databases">
        <title>Marinomonas transparenta sp. nov. and Marinomonas sargassi sp. nov., isolated from marine alga (Sargassum natans (L.) Gaillon).</title>
        <authorList>
            <person name="Wang Y."/>
        </authorList>
    </citation>
    <scope>NUCLEOTIDE SEQUENCE [LARGE SCALE GENOMIC DNA]</scope>
    <source>
        <strain evidence="1 2">C2222</strain>
    </source>
</reference>
<keyword evidence="2" id="KW-1185">Reference proteome</keyword>
<protein>
    <submittedName>
        <fullName evidence="1">Uncharacterized protein</fullName>
    </submittedName>
</protein>
<gene>
    <name evidence="1" type="ORF">OFY17_09725</name>
</gene>
<organism evidence="1 2">
    <name type="scientific">Marinomonas sargassi</name>
    <dbReference type="NCBI Taxonomy" id="2984494"/>
    <lineage>
        <taxon>Bacteria</taxon>
        <taxon>Pseudomonadati</taxon>
        <taxon>Pseudomonadota</taxon>
        <taxon>Gammaproteobacteria</taxon>
        <taxon>Oceanospirillales</taxon>
        <taxon>Oceanospirillaceae</taxon>
        <taxon>Marinomonas</taxon>
    </lineage>
</organism>
<dbReference type="Proteomes" id="UP001209713">
    <property type="component" value="Unassembled WGS sequence"/>
</dbReference>